<evidence type="ECO:0000313" key="9">
    <source>
        <dbReference type="Proteomes" id="UP000613177"/>
    </source>
</evidence>
<dbReference type="InterPro" id="IPR002347">
    <property type="entry name" value="SDR_fam"/>
</dbReference>
<comment type="subcellular location">
    <subcellularLocation>
        <location evidence="1">Cytoplasm</location>
    </subcellularLocation>
</comment>
<organism evidence="8 9">
    <name type="scientific">Thamnidium elegans</name>
    <dbReference type="NCBI Taxonomy" id="101142"/>
    <lineage>
        <taxon>Eukaryota</taxon>
        <taxon>Fungi</taxon>
        <taxon>Fungi incertae sedis</taxon>
        <taxon>Mucoromycota</taxon>
        <taxon>Mucoromycotina</taxon>
        <taxon>Mucoromycetes</taxon>
        <taxon>Mucorales</taxon>
        <taxon>Mucorineae</taxon>
        <taxon>Mucoraceae</taxon>
        <taxon>Thamnidium</taxon>
    </lineage>
</organism>
<comment type="similarity">
    <text evidence="2">Belongs to the sepiapterin reductase family.</text>
</comment>
<dbReference type="Proteomes" id="UP000613177">
    <property type="component" value="Unassembled WGS sequence"/>
</dbReference>
<dbReference type="GO" id="GO:0004757">
    <property type="term" value="F:sepiapterin reductase (NADP+) activity"/>
    <property type="evidence" value="ECO:0007669"/>
    <property type="project" value="UniProtKB-EC"/>
</dbReference>
<dbReference type="PRINTS" id="PR00081">
    <property type="entry name" value="GDHRDH"/>
</dbReference>
<protein>
    <recommendedName>
        <fullName evidence="4">Sepiapterin reductase</fullName>
        <ecNumber evidence="3">1.1.1.153</ecNumber>
    </recommendedName>
</protein>
<dbReference type="NCBIfam" id="TIGR01500">
    <property type="entry name" value="sepiapter_red"/>
    <property type="match status" value="1"/>
</dbReference>
<evidence type="ECO:0000256" key="1">
    <source>
        <dbReference type="ARBA" id="ARBA00004496"/>
    </source>
</evidence>
<dbReference type="InterPro" id="IPR036291">
    <property type="entry name" value="NAD(P)-bd_dom_sf"/>
</dbReference>
<evidence type="ECO:0000256" key="6">
    <source>
        <dbReference type="ARBA" id="ARBA00022857"/>
    </source>
</evidence>
<reference evidence="8" key="1">
    <citation type="submission" date="2021-01" db="EMBL/GenBank/DDBJ databases">
        <title>Metabolic potential, ecology and presence of endohyphal bacteria is reflected in genomic diversity of Mucoromycotina.</title>
        <authorList>
            <person name="Muszewska A."/>
            <person name="Okrasinska A."/>
            <person name="Steczkiewicz K."/>
            <person name="Drgas O."/>
            <person name="Orlowska M."/>
            <person name="Perlinska-Lenart U."/>
            <person name="Aleksandrzak-Piekarczyk T."/>
            <person name="Szatraj K."/>
            <person name="Zielenkiewicz U."/>
            <person name="Pilsyk S."/>
            <person name="Malc E."/>
            <person name="Mieczkowski P."/>
            <person name="Kruszewska J.S."/>
            <person name="Biernat P."/>
            <person name="Pawlowska J."/>
        </authorList>
    </citation>
    <scope>NUCLEOTIDE SEQUENCE</scope>
    <source>
        <strain evidence="8">WA0000018081</strain>
    </source>
</reference>
<accession>A0A8H7SR92</accession>
<dbReference type="InterPro" id="IPR006393">
    <property type="entry name" value="Sepiapterin_red"/>
</dbReference>
<dbReference type="InterPro" id="IPR051721">
    <property type="entry name" value="Biopterin_syn/organic_redct"/>
</dbReference>
<gene>
    <name evidence="8" type="ORF">INT48_008441</name>
</gene>
<keyword evidence="9" id="KW-1185">Reference proteome</keyword>
<dbReference type="PANTHER" id="PTHR44085:SF2">
    <property type="entry name" value="SEPIAPTERIN REDUCTASE"/>
    <property type="match status" value="1"/>
</dbReference>
<keyword evidence="7" id="KW-0560">Oxidoreductase</keyword>
<name>A0A8H7SR92_9FUNG</name>
<dbReference type="Pfam" id="PF00106">
    <property type="entry name" value="adh_short"/>
    <property type="match status" value="1"/>
</dbReference>
<evidence type="ECO:0000256" key="5">
    <source>
        <dbReference type="ARBA" id="ARBA00022490"/>
    </source>
</evidence>
<evidence type="ECO:0000256" key="7">
    <source>
        <dbReference type="ARBA" id="ARBA00023002"/>
    </source>
</evidence>
<evidence type="ECO:0000256" key="2">
    <source>
        <dbReference type="ARBA" id="ARBA00010483"/>
    </source>
</evidence>
<proteinExistence type="inferred from homology"/>
<dbReference type="Gene3D" id="3.40.50.720">
    <property type="entry name" value="NAD(P)-binding Rossmann-like Domain"/>
    <property type="match status" value="1"/>
</dbReference>
<dbReference type="SUPFAM" id="SSF51735">
    <property type="entry name" value="NAD(P)-binding Rossmann-fold domains"/>
    <property type="match status" value="1"/>
</dbReference>
<keyword evidence="5" id="KW-0963">Cytoplasm</keyword>
<comment type="caution">
    <text evidence="8">The sequence shown here is derived from an EMBL/GenBank/DDBJ whole genome shotgun (WGS) entry which is preliminary data.</text>
</comment>
<dbReference type="PANTHER" id="PTHR44085">
    <property type="entry name" value="SEPIAPTERIN REDUCTASE"/>
    <property type="match status" value="1"/>
</dbReference>
<dbReference type="GO" id="GO:0006729">
    <property type="term" value="P:tetrahydrobiopterin biosynthetic process"/>
    <property type="evidence" value="ECO:0007669"/>
    <property type="project" value="InterPro"/>
</dbReference>
<keyword evidence="6" id="KW-0521">NADP</keyword>
<dbReference type="EC" id="1.1.1.153" evidence="3"/>
<dbReference type="AlphaFoldDB" id="A0A8H7SR92"/>
<dbReference type="EMBL" id="JAEPRE010000073">
    <property type="protein sequence ID" value="KAG2233651.1"/>
    <property type="molecule type" value="Genomic_DNA"/>
</dbReference>
<dbReference type="GO" id="GO:0005737">
    <property type="term" value="C:cytoplasm"/>
    <property type="evidence" value="ECO:0007669"/>
    <property type="project" value="UniProtKB-SubCell"/>
</dbReference>
<evidence type="ECO:0000256" key="3">
    <source>
        <dbReference type="ARBA" id="ARBA00013075"/>
    </source>
</evidence>
<sequence length="261" mass="29042">MLLPHFLYIVTGANKGFGKVIAETIARQSKVKTSIVLVGRDLSQLESIQMKQDNVSCYCIGNACLESAVEAEKTVIDQVENLLRNWQEQDRAPVTNAILVNNAGSTGDLAKKVADYNAAEIQEYVNLNITSYISVVTGFIRLFKKSVVEMKIVNISSLLAVQAFPNWALYATGKSARDMLLKVVAVEEPSIRTLSYAPGPLDNQMQQHVRETLADPEQNELYSKMANEGNLVKMEDSALKLYELLEKNEFESGSHVDFYDI</sequence>
<evidence type="ECO:0000313" key="8">
    <source>
        <dbReference type="EMBL" id="KAG2233651.1"/>
    </source>
</evidence>
<evidence type="ECO:0000256" key="4">
    <source>
        <dbReference type="ARBA" id="ARBA00019170"/>
    </source>
</evidence>